<dbReference type="InterPro" id="IPR036631">
    <property type="entry name" value="MGMT_N_sf"/>
</dbReference>
<dbReference type="Proteomes" id="UP000248301">
    <property type="component" value="Unassembled WGS sequence"/>
</dbReference>
<dbReference type="InterPro" id="IPR014048">
    <property type="entry name" value="MethylDNA_cys_MeTrfase_DNA-bd"/>
</dbReference>
<evidence type="ECO:0000256" key="2">
    <source>
        <dbReference type="ARBA" id="ARBA00022603"/>
    </source>
</evidence>
<feature type="domain" description="Methylated-DNA-[protein]-cysteine S-methyltransferase DNA binding" evidence="7">
    <location>
        <begin position="97"/>
        <end position="176"/>
    </location>
</feature>
<evidence type="ECO:0000313" key="8">
    <source>
        <dbReference type="EMBL" id="PYD64427.1"/>
    </source>
</evidence>
<dbReference type="Pfam" id="PF01035">
    <property type="entry name" value="DNA_binding_1"/>
    <property type="match status" value="1"/>
</dbReference>
<dbReference type="PROSITE" id="PS00374">
    <property type="entry name" value="MGMT"/>
    <property type="match status" value="1"/>
</dbReference>
<dbReference type="OrthoDB" id="9802228at2"/>
<protein>
    <submittedName>
        <fullName evidence="8">LysR family transcriptional regulator</fullName>
    </submittedName>
</protein>
<keyword evidence="3" id="KW-0808">Transferase</keyword>
<dbReference type="PANTHER" id="PTHR10815:SF14">
    <property type="entry name" value="BIFUNCTIONAL TRANSCRIPTIONAL ACTIVATOR_DNA REPAIR ENZYME ADA"/>
    <property type="match status" value="1"/>
</dbReference>
<evidence type="ECO:0000256" key="5">
    <source>
        <dbReference type="ARBA" id="ARBA00023204"/>
    </source>
</evidence>
<gene>
    <name evidence="8" type="ORF">CFR72_01120</name>
</gene>
<dbReference type="GO" id="GO:0032259">
    <property type="term" value="P:methylation"/>
    <property type="evidence" value="ECO:0007669"/>
    <property type="project" value="UniProtKB-KW"/>
</dbReference>
<dbReference type="AlphaFoldDB" id="A0A318QEK8"/>
<evidence type="ECO:0000256" key="4">
    <source>
        <dbReference type="ARBA" id="ARBA00022763"/>
    </source>
</evidence>
<evidence type="ECO:0000256" key="1">
    <source>
        <dbReference type="ARBA" id="ARBA00001286"/>
    </source>
</evidence>
<dbReference type="EMBL" id="NKUF01000002">
    <property type="protein sequence ID" value="PYD64427.1"/>
    <property type="molecule type" value="Genomic_DNA"/>
</dbReference>
<dbReference type="SUPFAM" id="SSF53155">
    <property type="entry name" value="Methylated DNA-protein cysteine methyltransferase domain"/>
    <property type="match status" value="1"/>
</dbReference>
<comment type="caution">
    <text evidence="8">The sequence shown here is derived from an EMBL/GenBank/DDBJ whole genome shotgun (WGS) entry which is preliminary data.</text>
</comment>
<dbReference type="GO" id="GO:0006281">
    <property type="term" value="P:DNA repair"/>
    <property type="evidence" value="ECO:0007669"/>
    <property type="project" value="UniProtKB-KW"/>
</dbReference>
<sequence length="186" mass="19601">MTTVSFHKAGTGGERLGMASGPCTLGTVMLAAGARGVVAIVMGDSAQALRHDLQARLPRAELVDDDPQAREYLRRVTAFIDGTSTQVDLPLDIRGTAFQQRVWTALRVIAPGTTVTYAELARRIGAPAAVRAVAGACGANALAVVIPCHRVVRSDGTLSGYRWGVARKRALIAREAAITERVAEPA</sequence>
<dbReference type="InterPro" id="IPR036388">
    <property type="entry name" value="WH-like_DNA-bd_sf"/>
</dbReference>
<reference evidence="8 9" key="1">
    <citation type="submission" date="2017-07" db="EMBL/GenBank/DDBJ databases">
        <title>A draft genome sequence of Gluconacetobacter entanii LTH 4560.</title>
        <authorList>
            <person name="Skraban J."/>
            <person name="Cleenwerck I."/>
            <person name="Vandamme P."/>
            <person name="Trcek J."/>
        </authorList>
    </citation>
    <scope>NUCLEOTIDE SEQUENCE [LARGE SCALE GENOMIC DNA]</scope>
    <source>
        <strain evidence="8 9">LTH 4560</strain>
    </source>
</reference>
<keyword evidence="2" id="KW-0489">Methyltransferase</keyword>
<name>A0A318QEK8_9PROT</name>
<dbReference type="CDD" id="cd06445">
    <property type="entry name" value="ATase"/>
    <property type="match status" value="1"/>
</dbReference>
<dbReference type="InterPro" id="IPR036217">
    <property type="entry name" value="MethylDNA_cys_MeTrfase_DNAb"/>
</dbReference>
<dbReference type="FunFam" id="1.10.10.10:FF:000410">
    <property type="entry name" value="ADA regulatory protein, putative"/>
    <property type="match status" value="1"/>
</dbReference>
<evidence type="ECO:0000256" key="6">
    <source>
        <dbReference type="ARBA" id="ARBA00049348"/>
    </source>
</evidence>
<evidence type="ECO:0000256" key="3">
    <source>
        <dbReference type="ARBA" id="ARBA00022679"/>
    </source>
</evidence>
<evidence type="ECO:0000313" key="9">
    <source>
        <dbReference type="Proteomes" id="UP000248301"/>
    </source>
</evidence>
<dbReference type="Gene3D" id="1.10.10.10">
    <property type="entry name" value="Winged helix-like DNA-binding domain superfamily/Winged helix DNA-binding domain"/>
    <property type="match status" value="1"/>
</dbReference>
<dbReference type="SUPFAM" id="SSF46767">
    <property type="entry name" value="Methylated DNA-protein cysteine methyltransferase, C-terminal domain"/>
    <property type="match status" value="1"/>
</dbReference>
<accession>A0A318QEK8</accession>
<keyword evidence="4" id="KW-0227">DNA damage</keyword>
<organism evidence="8 9">
    <name type="scientific">Gluconacetobacter entanii</name>
    <dbReference type="NCBI Taxonomy" id="108528"/>
    <lineage>
        <taxon>Bacteria</taxon>
        <taxon>Pseudomonadati</taxon>
        <taxon>Pseudomonadota</taxon>
        <taxon>Alphaproteobacteria</taxon>
        <taxon>Acetobacterales</taxon>
        <taxon>Acetobacteraceae</taxon>
        <taxon>Gluconacetobacter</taxon>
    </lineage>
</organism>
<dbReference type="Gene3D" id="3.30.160.70">
    <property type="entry name" value="Methylated DNA-protein cysteine methyltransferase domain"/>
    <property type="match status" value="1"/>
</dbReference>
<dbReference type="NCBIfam" id="TIGR00589">
    <property type="entry name" value="ogt"/>
    <property type="match status" value="1"/>
</dbReference>
<comment type="catalytic activity">
    <reaction evidence="1">
        <text>a 4-O-methyl-thymidine in DNA + L-cysteinyl-[protein] = a thymidine in DNA + S-methyl-L-cysteinyl-[protein]</text>
        <dbReference type="Rhea" id="RHEA:53428"/>
        <dbReference type="Rhea" id="RHEA-COMP:10131"/>
        <dbReference type="Rhea" id="RHEA-COMP:10132"/>
        <dbReference type="Rhea" id="RHEA-COMP:13555"/>
        <dbReference type="Rhea" id="RHEA-COMP:13556"/>
        <dbReference type="ChEBI" id="CHEBI:29950"/>
        <dbReference type="ChEBI" id="CHEBI:82612"/>
        <dbReference type="ChEBI" id="CHEBI:137386"/>
        <dbReference type="ChEBI" id="CHEBI:137387"/>
        <dbReference type="EC" id="2.1.1.63"/>
    </reaction>
</comment>
<keyword evidence="5" id="KW-0234">DNA repair</keyword>
<dbReference type="PANTHER" id="PTHR10815">
    <property type="entry name" value="METHYLATED-DNA--PROTEIN-CYSTEINE METHYLTRANSFERASE"/>
    <property type="match status" value="1"/>
</dbReference>
<dbReference type="GO" id="GO:0003908">
    <property type="term" value="F:methylated-DNA-[protein]-cysteine S-methyltransferase activity"/>
    <property type="evidence" value="ECO:0007669"/>
    <property type="project" value="UniProtKB-EC"/>
</dbReference>
<proteinExistence type="predicted"/>
<comment type="catalytic activity">
    <reaction evidence="6">
        <text>a 6-O-methyl-2'-deoxyguanosine in DNA + L-cysteinyl-[protein] = S-methyl-L-cysteinyl-[protein] + a 2'-deoxyguanosine in DNA</text>
        <dbReference type="Rhea" id="RHEA:24000"/>
        <dbReference type="Rhea" id="RHEA-COMP:10131"/>
        <dbReference type="Rhea" id="RHEA-COMP:10132"/>
        <dbReference type="Rhea" id="RHEA-COMP:11367"/>
        <dbReference type="Rhea" id="RHEA-COMP:11368"/>
        <dbReference type="ChEBI" id="CHEBI:29950"/>
        <dbReference type="ChEBI" id="CHEBI:82612"/>
        <dbReference type="ChEBI" id="CHEBI:85445"/>
        <dbReference type="ChEBI" id="CHEBI:85448"/>
        <dbReference type="EC" id="2.1.1.63"/>
    </reaction>
</comment>
<dbReference type="InterPro" id="IPR001497">
    <property type="entry name" value="MethylDNA_cys_MeTrfase_AS"/>
</dbReference>
<dbReference type="RefSeq" id="WP_110912250.1">
    <property type="nucleotide sequence ID" value="NZ_NKUF01000002.1"/>
</dbReference>
<evidence type="ECO:0000259" key="7">
    <source>
        <dbReference type="Pfam" id="PF01035"/>
    </source>
</evidence>